<feature type="repeat" description="TPR" evidence="3">
    <location>
        <begin position="98"/>
        <end position="131"/>
    </location>
</feature>
<dbReference type="PROSITE" id="PS50005">
    <property type="entry name" value="TPR"/>
    <property type="match status" value="2"/>
</dbReference>
<keyword evidence="1" id="KW-0677">Repeat</keyword>
<name>A0ABV6ZW62_9PROT</name>
<dbReference type="InterPro" id="IPR051685">
    <property type="entry name" value="Ycf3/AcsC/BcsC/TPR_MFPF"/>
</dbReference>
<dbReference type="InterPro" id="IPR011990">
    <property type="entry name" value="TPR-like_helical_dom_sf"/>
</dbReference>
<dbReference type="SMART" id="SM00028">
    <property type="entry name" value="TPR"/>
    <property type="match status" value="3"/>
</dbReference>
<sequence length="184" mass="20598">MITTLLALALQAVTIPDAPQQPVLEPEERLEARLQALQSAEEGEAADIAQEVLALWADADSATIDLLMERGEEALIAGEADLAARMFDHVNRLEPDFAEGWLRSAQIAQARQDWEFSLQALNRALTLEPRRFDAFYLLGRTLEQANRPEAALEAYEQALEIYPAYELAEQNAARIRARLRGRTL</sequence>
<keyword evidence="2 3" id="KW-0802">TPR repeat</keyword>
<proteinExistence type="predicted"/>
<dbReference type="PANTHER" id="PTHR44943:SF8">
    <property type="entry name" value="TPR REPEAT-CONTAINING PROTEIN MJ0263"/>
    <property type="match status" value="1"/>
</dbReference>
<gene>
    <name evidence="4" type="ORF">ACFOOR_06245</name>
</gene>
<dbReference type="RefSeq" id="WP_343165660.1">
    <property type="nucleotide sequence ID" value="NZ_JBHRSV010000007.1"/>
</dbReference>
<reference evidence="5" key="1">
    <citation type="journal article" date="2019" name="Int. J. Syst. Evol. Microbiol.">
        <title>The Global Catalogue of Microorganisms (GCM) 10K type strain sequencing project: providing services to taxonomists for standard genome sequencing and annotation.</title>
        <authorList>
            <consortium name="The Broad Institute Genomics Platform"/>
            <consortium name="The Broad Institute Genome Sequencing Center for Infectious Disease"/>
            <person name="Wu L."/>
            <person name="Ma J."/>
        </authorList>
    </citation>
    <scope>NUCLEOTIDE SEQUENCE [LARGE SCALE GENOMIC DNA]</scope>
    <source>
        <strain evidence="5">KCTC 52487</strain>
    </source>
</reference>
<feature type="repeat" description="TPR" evidence="3">
    <location>
        <begin position="132"/>
        <end position="165"/>
    </location>
</feature>
<dbReference type="InterPro" id="IPR019734">
    <property type="entry name" value="TPR_rpt"/>
</dbReference>
<evidence type="ECO:0000313" key="4">
    <source>
        <dbReference type="EMBL" id="MFC2925700.1"/>
    </source>
</evidence>
<dbReference type="SUPFAM" id="SSF48452">
    <property type="entry name" value="TPR-like"/>
    <property type="match status" value="1"/>
</dbReference>
<evidence type="ECO:0000256" key="2">
    <source>
        <dbReference type="ARBA" id="ARBA00022803"/>
    </source>
</evidence>
<organism evidence="4 5">
    <name type="scientific">Hyphobacterium vulgare</name>
    <dbReference type="NCBI Taxonomy" id="1736751"/>
    <lineage>
        <taxon>Bacteria</taxon>
        <taxon>Pseudomonadati</taxon>
        <taxon>Pseudomonadota</taxon>
        <taxon>Alphaproteobacteria</taxon>
        <taxon>Maricaulales</taxon>
        <taxon>Maricaulaceae</taxon>
        <taxon>Hyphobacterium</taxon>
    </lineage>
</organism>
<accession>A0ABV6ZW62</accession>
<dbReference type="Pfam" id="PF13424">
    <property type="entry name" value="TPR_12"/>
    <property type="match status" value="1"/>
</dbReference>
<dbReference type="PANTHER" id="PTHR44943">
    <property type="entry name" value="CELLULOSE SYNTHASE OPERON PROTEIN C"/>
    <property type="match status" value="1"/>
</dbReference>
<evidence type="ECO:0000256" key="3">
    <source>
        <dbReference type="PROSITE-ProRule" id="PRU00339"/>
    </source>
</evidence>
<evidence type="ECO:0000256" key="1">
    <source>
        <dbReference type="ARBA" id="ARBA00022737"/>
    </source>
</evidence>
<comment type="caution">
    <text evidence="4">The sequence shown here is derived from an EMBL/GenBank/DDBJ whole genome shotgun (WGS) entry which is preliminary data.</text>
</comment>
<evidence type="ECO:0000313" key="5">
    <source>
        <dbReference type="Proteomes" id="UP001595379"/>
    </source>
</evidence>
<dbReference type="Gene3D" id="1.25.40.10">
    <property type="entry name" value="Tetratricopeptide repeat domain"/>
    <property type="match status" value="1"/>
</dbReference>
<dbReference type="Proteomes" id="UP001595379">
    <property type="component" value="Unassembled WGS sequence"/>
</dbReference>
<protein>
    <submittedName>
        <fullName evidence="4">Tetratricopeptide repeat protein</fullName>
    </submittedName>
</protein>
<keyword evidence="5" id="KW-1185">Reference proteome</keyword>
<dbReference type="EMBL" id="JBHRSV010000007">
    <property type="protein sequence ID" value="MFC2925700.1"/>
    <property type="molecule type" value="Genomic_DNA"/>
</dbReference>